<sequence>MRRGIEPSEQLGTGRGGGHCVSVTFQGAPQYTAQRTIVLAYRNPGHTLHRTGCVSVGRRRSVGPVLDLHSGAAAVDGQVRQAVGAGRDVAS</sequence>
<name>A0ABN2E9G6_9ACTN</name>
<gene>
    <name evidence="1" type="ORF">GCM10009804_64590</name>
</gene>
<comment type="caution">
    <text evidence="1">The sequence shown here is derived from an EMBL/GenBank/DDBJ whole genome shotgun (WGS) entry which is preliminary data.</text>
</comment>
<evidence type="ECO:0000313" key="1">
    <source>
        <dbReference type="EMBL" id="GAA1599068.1"/>
    </source>
</evidence>
<keyword evidence="2" id="KW-1185">Reference proteome</keyword>
<organism evidence="1 2">
    <name type="scientific">Kribbella hippodromi</name>
    <dbReference type="NCBI Taxonomy" id="434347"/>
    <lineage>
        <taxon>Bacteria</taxon>
        <taxon>Bacillati</taxon>
        <taxon>Actinomycetota</taxon>
        <taxon>Actinomycetes</taxon>
        <taxon>Propionibacteriales</taxon>
        <taxon>Kribbellaceae</taxon>
        <taxon>Kribbella</taxon>
    </lineage>
</organism>
<evidence type="ECO:0000313" key="2">
    <source>
        <dbReference type="Proteomes" id="UP001501705"/>
    </source>
</evidence>
<dbReference type="EMBL" id="BAAAPH010000027">
    <property type="protein sequence ID" value="GAA1599068.1"/>
    <property type="molecule type" value="Genomic_DNA"/>
</dbReference>
<reference evidence="1 2" key="1">
    <citation type="journal article" date="2019" name="Int. J. Syst. Evol. Microbiol.">
        <title>The Global Catalogue of Microorganisms (GCM) 10K type strain sequencing project: providing services to taxonomists for standard genome sequencing and annotation.</title>
        <authorList>
            <consortium name="The Broad Institute Genomics Platform"/>
            <consortium name="The Broad Institute Genome Sequencing Center for Infectious Disease"/>
            <person name="Wu L."/>
            <person name="Ma J."/>
        </authorList>
    </citation>
    <scope>NUCLEOTIDE SEQUENCE [LARGE SCALE GENOMIC DNA]</scope>
    <source>
        <strain evidence="1 2">JCM 15572</strain>
    </source>
</reference>
<dbReference type="Proteomes" id="UP001501705">
    <property type="component" value="Unassembled WGS sequence"/>
</dbReference>
<accession>A0ABN2E9G6</accession>
<proteinExistence type="predicted"/>
<protein>
    <submittedName>
        <fullName evidence="1">Uncharacterized protein</fullName>
    </submittedName>
</protein>